<comment type="caution">
    <text evidence="2">The sequence shown here is derived from an EMBL/GenBank/DDBJ whole genome shotgun (WGS) entry which is preliminary data.</text>
</comment>
<dbReference type="InterPro" id="IPR036291">
    <property type="entry name" value="NAD(P)-bd_dom_sf"/>
</dbReference>
<sequence>MRVFVTGATGFIGSAVVRELLGAGHQVTGLARSEQSAAALADAGADVQHGSLADLDSLTKGAASADAVAHLAFIHDFSDFEASCAADLRAIQTIGAALEGSGKPFAISSGTAGLRPGHLVTEDYTPQGEWFGSPRLRSETTALGLADQGIRSSSVRFAPTVHGRGDHGFVHLLIEIARAKGFSAYIGDGANRWPAVHRLDAARLFRLALEGAPAGTRVHAIAEEGIAFRDIAETIGRHLDLPVNAISPDEADTHFGWIGRIAALDIPASSQLTREHLGWEPTEPGLIADLAEGHYFG</sequence>
<organism evidence="2 3">
    <name type="scientific">Streptomyces pseudovenezuelae</name>
    <dbReference type="NCBI Taxonomy" id="67350"/>
    <lineage>
        <taxon>Bacteria</taxon>
        <taxon>Bacillati</taxon>
        <taxon>Actinomycetota</taxon>
        <taxon>Actinomycetes</taxon>
        <taxon>Kitasatosporales</taxon>
        <taxon>Streptomycetaceae</taxon>
        <taxon>Streptomyces</taxon>
        <taxon>Streptomyces aurantiacus group</taxon>
    </lineage>
</organism>
<evidence type="ECO:0000259" key="1">
    <source>
        <dbReference type="Pfam" id="PF01370"/>
    </source>
</evidence>
<dbReference type="CDD" id="cd05262">
    <property type="entry name" value="SDR_a7"/>
    <property type="match status" value="1"/>
</dbReference>
<dbReference type="PANTHER" id="PTHR48079:SF9">
    <property type="entry name" value="PUTATIVE-RELATED"/>
    <property type="match status" value="1"/>
</dbReference>
<reference evidence="2 3" key="1">
    <citation type="submission" date="2023-04" db="EMBL/GenBank/DDBJ databases">
        <title>Forest soil microbial communities from Buena Vista Peninsula, Colon Province, Panama.</title>
        <authorList>
            <person name="Bouskill N."/>
        </authorList>
    </citation>
    <scope>NUCLEOTIDE SEQUENCE [LARGE SCALE GENOMIC DNA]</scope>
    <source>
        <strain evidence="2 3">GGS1</strain>
    </source>
</reference>
<feature type="domain" description="NAD-dependent epimerase/dehydratase" evidence="1">
    <location>
        <begin position="3"/>
        <end position="211"/>
    </location>
</feature>
<keyword evidence="3" id="KW-1185">Reference proteome</keyword>
<proteinExistence type="predicted"/>
<evidence type="ECO:0000313" key="2">
    <source>
        <dbReference type="EMBL" id="MDH6215753.1"/>
    </source>
</evidence>
<dbReference type="Proteomes" id="UP001160499">
    <property type="component" value="Unassembled WGS sequence"/>
</dbReference>
<gene>
    <name evidence="2" type="ORF">M2283_003057</name>
</gene>
<dbReference type="Gene3D" id="3.40.50.720">
    <property type="entry name" value="NAD(P)-binding Rossmann-like Domain"/>
    <property type="match status" value="1"/>
</dbReference>
<evidence type="ECO:0000313" key="3">
    <source>
        <dbReference type="Proteomes" id="UP001160499"/>
    </source>
</evidence>
<name>A0ABT6LHH7_9ACTN</name>
<accession>A0ABT6LHH7</accession>
<dbReference type="Pfam" id="PF01370">
    <property type="entry name" value="Epimerase"/>
    <property type="match status" value="1"/>
</dbReference>
<dbReference type="InterPro" id="IPR001509">
    <property type="entry name" value="Epimerase_deHydtase"/>
</dbReference>
<dbReference type="InterPro" id="IPR051783">
    <property type="entry name" value="NAD(P)-dependent_oxidoreduct"/>
</dbReference>
<dbReference type="SUPFAM" id="SSF51735">
    <property type="entry name" value="NAD(P)-binding Rossmann-fold domains"/>
    <property type="match status" value="1"/>
</dbReference>
<dbReference type="PANTHER" id="PTHR48079">
    <property type="entry name" value="PROTEIN YEEZ"/>
    <property type="match status" value="1"/>
</dbReference>
<dbReference type="EMBL" id="JARXVH010000004">
    <property type="protein sequence ID" value="MDH6215753.1"/>
    <property type="molecule type" value="Genomic_DNA"/>
</dbReference>
<protein>
    <submittedName>
        <fullName evidence="2">Nucleoside-diphosphate-sugar epimerase</fullName>
    </submittedName>
</protein>
<dbReference type="RefSeq" id="WP_280876718.1">
    <property type="nucleotide sequence ID" value="NZ_JARXVH010000004.1"/>
</dbReference>